<proteinExistence type="predicted"/>
<keyword evidence="1" id="KW-0732">Signal</keyword>
<dbReference type="AlphaFoldDB" id="A0AAD9HGL4"/>
<comment type="caution">
    <text evidence="2">The sequence shown here is derived from an EMBL/GenBank/DDBJ whole genome shotgun (WGS) entry which is preliminary data.</text>
</comment>
<dbReference type="Proteomes" id="UP001232148">
    <property type="component" value="Unassembled WGS sequence"/>
</dbReference>
<organism evidence="2 3">
    <name type="scientific">Colletotrichum zoysiae</name>
    <dbReference type="NCBI Taxonomy" id="1216348"/>
    <lineage>
        <taxon>Eukaryota</taxon>
        <taxon>Fungi</taxon>
        <taxon>Dikarya</taxon>
        <taxon>Ascomycota</taxon>
        <taxon>Pezizomycotina</taxon>
        <taxon>Sordariomycetes</taxon>
        <taxon>Hypocreomycetidae</taxon>
        <taxon>Glomerellales</taxon>
        <taxon>Glomerellaceae</taxon>
        <taxon>Colletotrichum</taxon>
        <taxon>Colletotrichum graminicola species complex</taxon>
    </lineage>
</organism>
<accession>A0AAD9HGL4</accession>
<name>A0AAD9HGL4_9PEZI</name>
<evidence type="ECO:0000256" key="1">
    <source>
        <dbReference type="SAM" id="SignalP"/>
    </source>
</evidence>
<dbReference type="EMBL" id="MU842889">
    <property type="protein sequence ID" value="KAK2027786.1"/>
    <property type="molecule type" value="Genomic_DNA"/>
</dbReference>
<gene>
    <name evidence="2" type="ORF">LX32DRAFT_721642</name>
</gene>
<reference evidence="2" key="1">
    <citation type="submission" date="2021-06" db="EMBL/GenBank/DDBJ databases">
        <title>Comparative genomics, transcriptomics and evolutionary studies reveal genomic signatures of adaptation to plant cell wall in hemibiotrophic fungi.</title>
        <authorList>
            <consortium name="DOE Joint Genome Institute"/>
            <person name="Baroncelli R."/>
            <person name="Diaz J.F."/>
            <person name="Benocci T."/>
            <person name="Peng M."/>
            <person name="Battaglia E."/>
            <person name="Haridas S."/>
            <person name="Andreopoulos W."/>
            <person name="Labutti K."/>
            <person name="Pangilinan J."/>
            <person name="Floch G.L."/>
            <person name="Makela M.R."/>
            <person name="Henrissat B."/>
            <person name="Grigoriev I.V."/>
            <person name="Crouch J.A."/>
            <person name="De Vries R.P."/>
            <person name="Sukno S.A."/>
            <person name="Thon M.R."/>
        </authorList>
    </citation>
    <scope>NUCLEOTIDE SEQUENCE</scope>
    <source>
        <strain evidence="2">MAFF235873</strain>
    </source>
</reference>
<feature type="chain" id="PRO_5042196481" evidence="1">
    <location>
        <begin position="27"/>
        <end position="335"/>
    </location>
</feature>
<feature type="signal peptide" evidence="1">
    <location>
        <begin position="1"/>
        <end position="26"/>
    </location>
</feature>
<sequence length="335" mass="37770">MTDATFFSSLKSLLLLVLFFLQVSLQISLHDTPPTPPALPSEDSLSKRAGQFPDFPSSYEGRVKKGEYLRALMPLNNTQATEANGASIVSFSQDPNDAARWGWSLETEWYPFERAKQAFEYLEEELGNPAFQINMKQSDLYFYYHNEAFTEANGEMGQPTRAAYNNFVNPNAGAILFHTNISPEFMVEEYRFGIGTVPSLNRLSDLAFFQWLKGCQYKRIDPKYLRVAFRMNIRNEATIQVIIYALKEAGYKRVPGWKYHANIKIGTRQGDAILGTAHGAGVAWMLIQHKGVLGVKEIDEVAVWGHPKAGNRDGFEFAASPDSFVLNMRLTIKNA</sequence>
<evidence type="ECO:0000313" key="2">
    <source>
        <dbReference type="EMBL" id="KAK2027786.1"/>
    </source>
</evidence>
<keyword evidence="3" id="KW-1185">Reference proteome</keyword>
<evidence type="ECO:0000313" key="3">
    <source>
        <dbReference type="Proteomes" id="UP001232148"/>
    </source>
</evidence>
<protein>
    <submittedName>
        <fullName evidence="2">Uncharacterized protein</fullName>
    </submittedName>
</protein>